<dbReference type="InterPro" id="IPR050834">
    <property type="entry name" value="Glycosyltransf_2"/>
</dbReference>
<organism evidence="2 3">
    <name type="scientific">Desulfofustis limnaeus</name>
    <dbReference type="NCBI Taxonomy" id="2740163"/>
    <lineage>
        <taxon>Bacteria</taxon>
        <taxon>Pseudomonadati</taxon>
        <taxon>Thermodesulfobacteriota</taxon>
        <taxon>Desulfobulbia</taxon>
        <taxon>Desulfobulbales</taxon>
        <taxon>Desulfocapsaceae</taxon>
        <taxon>Desulfofustis</taxon>
    </lineage>
</organism>
<gene>
    <name evidence="2" type="ORF">DPPLL_18110</name>
</gene>
<accession>A0ABM7W935</accession>
<dbReference type="InterPro" id="IPR029044">
    <property type="entry name" value="Nucleotide-diphossugar_trans"/>
</dbReference>
<evidence type="ECO:0000259" key="1">
    <source>
        <dbReference type="Pfam" id="PF00535"/>
    </source>
</evidence>
<dbReference type="Gene3D" id="3.90.550.10">
    <property type="entry name" value="Spore Coat Polysaccharide Biosynthesis Protein SpsA, Chain A"/>
    <property type="match status" value="1"/>
</dbReference>
<proteinExistence type="predicted"/>
<dbReference type="CDD" id="cd00761">
    <property type="entry name" value="Glyco_tranf_GTA_type"/>
    <property type="match status" value="1"/>
</dbReference>
<dbReference type="InterPro" id="IPR001173">
    <property type="entry name" value="Glyco_trans_2-like"/>
</dbReference>
<protein>
    <recommendedName>
        <fullName evidence="1">Glycosyltransferase 2-like domain-containing protein</fullName>
    </recommendedName>
</protein>
<dbReference type="Pfam" id="PF00535">
    <property type="entry name" value="Glycos_transf_2"/>
    <property type="match status" value="1"/>
</dbReference>
<keyword evidence="3" id="KW-1185">Reference proteome</keyword>
<name>A0ABM7W935_9BACT</name>
<dbReference type="SUPFAM" id="SSF53448">
    <property type="entry name" value="Nucleotide-diphospho-sugar transferases"/>
    <property type="match status" value="1"/>
</dbReference>
<dbReference type="Proteomes" id="UP000830055">
    <property type="component" value="Chromosome"/>
</dbReference>
<dbReference type="PANTHER" id="PTHR43685">
    <property type="entry name" value="GLYCOSYLTRANSFERASE"/>
    <property type="match status" value="1"/>
</dbReference>
<sequence>MASTSIMPKVSVVIPCYNQGAFLDEAVDSVLAQTCTDLEIIVVNDGSTDTATNRTLLRYDREKTRVLSTSNQGLAAARNNGIAAARGEYILPLDADDRIEPRYLEEAVAVLDQQPEVGIVYCRARLFGAVDADWLLPDYSLAEMLLDNVIFCTALFRRVDWQAVGGYDPGMIHGWEDYEFWLALLERGRHVRRLPGRYFHYRVSPDSMVRSKEKRQKVEMFARIYQRHASFIGEHIDIWISRLLEKEESYITARLYVDCGQGLSDESSVARKVNVGRQTLTFPVDAFAQRREFRFDPADCPAVVSIESIDFVTTEGRTALEPLQISSNALFCRDNRFFFCTEDPQVYFALAAADAGAVVTVVVSYELVAVGESALQMIISSQEQQLRECLKNPFASIGRLLRKKDRVG</sequence>
<reference evidence="2 3" key="1">
    <citation type="submission" date="2022-01" db="EMBL/GenBank/DDBJ databases">
        <title>Desulfofustis limnae sp. nov., a novel mesophilic sulfate-reducing bacterium isolated from marsh soil.</title>
        <authorList>
            <person name="Watanabe M."/>
            <person name="Takahashi A."/>
            <person name="Kojima H."/>
            <person name="Fukui M."/>
        </authorList>
    </citation>
    <scope>NUCLEOTIDE SEQUENCE [LARGE SCALE GENOMIC DNA]</scope>
    <source>
        <strain evidence="2 3">PPLL</strain>
    </source>
</reference>
<evidence type="ECO:0000313" key="3">
    <source>
        <dbReference type="Proteomes" id="UP000830055"/>
    </source>
</evidence>
<dbReference type="EMBL" id="AP025516">
    <property type="protein sequence ID" value="BDD87446.1"/>
    <property type="molecule type" value="Genomic_DNA"/>
</dbReference>
<evidence type="ECO:0000313" key="2">
    <source>
        <dbReference type="EMBL" id="BDD87446.1"/>
    </source>
</evidence>
<feature type="domain" description="Glycosyltransferase 2-like" evidence="1">
    <location>
        <begin position="11"/>
        <end position="138"/>
    </location>
</feature>
<dbReference type="PANTHER" id="PTHR43685:SF2">
    <property type="entry name" value="GLYCOSYLTRANSFERASE 2-LIKE DOMAIN-CONTAINING PROTEIN"/>
    <property type="match status" value="1"/>
</dbReference>